<dbReference type="PANTHER" id="PTHR22642:SF2">
    <property type="entry name" value="PROTEIN LONG AFTER FAR-RED 3"/>
    <property type="match status" value="1"/>
</dbReference>
<sequence length="229" mass="26099">DDKNNCGLVLISKKEFIELAQKCKNAGFQLCTHAIGDRGNSMVLDIYSQTIKNISDHRWRIEHAQMVSDEDIPRFFKNGIVPSMQPTHCTSDMRWINDRIGEHRVHKISRWKTFINSGCKIPGGSDCPIEEGNPLFEYYAAVTRKDHSGYPESGWQPTECINRKDALKMLTTWGAYGEFSETNRGQIKIEYDADLTVLSNDLLKCNSKDILNTEVLMTIIEGKILKNIL</sequence>
<feature type="non-terminal residue" evidence="2">
    <location>
        <position position="1"/>
    </location>
</feature>
<dbReference type="EMBL" id="UINC01172798">
    <property type="protein sequence ID" value="SVD78064.1"/>
    <property type="molecule type" value="Genomic_DNA"/>
</dbReference>
<reference evidence="2" key="1">
    <citation type="submission" date="2018-05" db="EMBL/GenBank/DDBJ databases">
        <authorList>
            <person name="Lanie J.A."/>
            <person name="Ng W.-L."/>
            <person name="Kazmierczak K.M."/>
            <person name="Andrzejewski T.M."/>
            <person name="Davidsen T.M."/>
            <person name="Wayne K.J."/>
            <person name="Tettelin H."/>
            <person name="Glass J.I."/>
            <person name="Rusch D."/>
            <person name="Podicherti R."/>
            <person name="Tsui H.-C.T."/>
            <person name="Winkler M.E."/>
        </authorList>
    </citation>
    <scope>NUCLEOTIDE SEQUENCE</scope>
</reference>
<dbReference type="Gene3D" id="3.20.20.140">
    <property type="entry name" value="Metal-dependent hydrolases"/>
    <property type="match status" value="1"/>
</dbReference>
<dbReference type="PANTHER" id="PTHR22642">
    <property type="entry name" value="IMIDAZOLONEPROPIONASE"/>
    <property type="match status" value="1"/>
</dbReference>
<evidence type="ECO:0000259" key="1">
    <source>
        <dbReference type="Pfam" id="PF07969"/>
    </source>
</evidence>
<dbReference type="AlphaFoldDB" id="A0A382Y4C7"/>
<proteinExistence type="predicted"/>
<feature type="domain" description="Amidohydrolase 3" evidence="1">
    <location>
        <begin position="10"/>
        <end position="224"/>
    </location>
</feature>
<protein>
    <recommendedName>
        <fullName evidence="1">Amidohydrolase 3 domain-containing protein</fullName>
    </recommendedName>
</protein>
<evidence type="ECO:0000313" key="2">
    <source>
        <dbReference type="EMBL" id="SVD78064.1"/>
    </source>
</evidence>
<name>A0A382Y4C7_9ZZZZ</name>
<gene>
    <name evidence="2" type="ORF">METZ01_LOCUS430918</name>
</gene>
<organism evidence="2">
    <name type="scientific">marine metagenome</name>
    <dbReference type="NCBI Taxonomy" id="408172"/>
    <lineage>
        <taxon>unclassified sequences</taxon>
        <taxon>metagenomes</taxon>
        <taxon>ecological metagenomes</taxon>
    </lineage>
</organism>
<accession>A0A382Y4C7</accession>
<dbReference type="SUPFAM" id="SSF51556">
    <property type="entry name" value="Metallo-dependent hydrolases"/>
    <property type="match status" value="1"/>
</dbReference>
<dbReference type="Pfam" id="PF07969">
    <property type="entry name" value="Amidohydro_3"/>
    <property type="match status" value="1"/>
</dbReference>
<dbReference type="InterPro" id="IPR013108">
    <property type="entry name" value="Amidohydro_3"/>
</dbReference>
<dbReference type="InterPro" id="IPR032466">
    <property type="entry name" value="Metal_Hydrolase"/>
</dbReference>